<proteinExistence type="inferred from homology"/>
<dbReference type="GO" id="GO:0005905">
    <property type="term" value="C:clathrin-coated pit"/>
    <property type="evidence" value="ECO:0007669"/>
    <property type="project" value="UniProtKB-SubCell"/>
</dbReference>
<dbReference type="GO" id="GO:0005545">
    <property type="term" value="F:1-phosphatidylinositol binding"/>
    <property type="evidence" value="ECO:0007669"/>
    <property type="project" value="InterPro"/>
</dbReference>
<dbReference type="FunFam" id="1.20.58.150:FF:000001">
    <property type="entry name" value="phosphatidylinositol-binding clathrin assembly protein-like isoform X1"/>
    <property type="match status" value="1"/>
</dbReference>
<keyword evidence="8" id="KW-0168">Coated pit</keyword>
<evidence type="ECO:0000256" key="10">
    <source>
        <dbReference type="ARBA" id="ARBA00064895"/>
    </source>
</evidence>
<dbReference type="OrthoDB" id="44015at2759"/>
<keyword evidence="7" id="KW-0472">Membrane</keyword>
<dbReference type="GO" id="GO:0016185">
    <property type="term" value="P:synaptic vesicle budding from presynaptic endocytic zone membrane"/>
    <property type="evidence" value="ECO:0007669"/>
    <property type="project" value="TreeGrafter"/>
</dbReference>
<keyword evidence="14" id="KW-1185">Reference proteome</keyword>
<dbReference type="SUPFAM" id="SSF48464">
    <property type="entry name" value="ENTH/VHS domain"/>
    <property type="match status" value="1"/>
</dbReference>
<name>A0A9P0G6V6_9CUCU</name>
<feature type="compositionally biased region" description="Polar residues" evidence="11">
    <location>
        <begin position="529"/>
        <end position="540"/>
    </location>
</feature>
<evidence type="ECO:0000256" key="8">
    <source>
        <dbReference type="ARBA" id="ARBA00023176"/>
    </source>
</evidence>
<accession>A0A9P0G6V6</accession>
<dbReference type="Gene3D" id="1.25.40.90">
    <property type="match status" value="1"/>
</dbReference>
<keyword evidence="5" id="KW-0254">Endocytosis</keyword>
<evidence type="ECO:0000256" key="1">
    <source>
        <dbReference type="ARBA" id="ARBA00004132"/>
    </source>
</evidence>
<dbReference type="GO" id="GO:0030136">
    <property type="term" value="C:clathrin-coated vesicle"/>
    <property type="evidence" value="ECO:0007669"/>
    <property type="project" value="UniProtKB-SubCell"/>
</dbReference>
<dbReference type="GO" id="GO:0032050">
    <property type="term" value="F:clathrin heavy chain binding"/>
    <property type="evidence" value="ECO:0007669"/>
    <property type="project" value="TreeGrafter"/>
</dbReference>
<comment type="similarity">
    <text evidence="4">Belongs to the PICALM/SNAP91 family.</text>
</comment>
<evidence type="ECO:0000256" key="7">
    <source>
        <dbReference type="ARBA" id="ARBA00023136"/>
    </source>
</evidence>
<dbReference type="GO" id="GO:0048268">
    <property type="term" value="P:clathrin coat assembly"/>
    <property type="evidence" value="ECO:0007669"/>
    <property type="project" value="InterPro"/>
</dbReference>
<evidence type="ECO:0000256" key="2">
    <source>
        <dbReference type="ARBA" id="ARBA00004555"/>
    </source>
</evidence>
<dbReference type="GO" id="GO:0072583">
    <property type="term" value="P:clathrin-dependent endocytosis"/>
    <property type="evidence" value="ECO:0007669"/>
    <property type="project" value="InterPro"/>
</dbReference>
<dbReference type="FunFam" id="1.25.40.90:FF:000017">
    <property type="entry name" value="Phosphatidylinositol-binding clathrin assembly protein LAP"/>
    <property type="match status" value="1"/>
</dbReference>
<dbReference type="PROSITE" id="PS50942">
    <property type="entry name" value="ENTH"/>
    <property type="match status" value="1"/>
</dbReference>
<dbReference type="GO" id="GO:0000149">
    <property type="term" value="F:SNARE binding"/>
    <property type="evidence" value="ECO:0007669"/>
    <property type="project" value="TreeGrafter"/>
</dbReference>
<dbReference type="CDD" id="cd16985">
    <property type="entry name" value="ANTH_N_AP180"/>
    <property type="match status" value="1"/>
</dbReference>
<evidence type="ECO:0000256" key="5">
    <source>
        <dbReference type="ARBA" id="ARBA00022583"/>
    </source>
</evidence>
<comment type="subunit">
    <text evidence="10">Binds clathrin and phosphatidylinositol 4,5-bisphosphate.</text>
</comment>
<dbReference type="AlphaFoldDB" id="A0A9P0G6V6"/>
<comment type="subcellular location">
    <subcellularLocation>
        <location evidence="1">Cytoplasmic vesicle</location>
        <location evidence="1">Clathrin-coated vesicle</location>
    </subcellularLocation>
    <subcellularLocation>
        <location evidence="2">Golgi apparatus</location>
    </subcellularLocation>
    <subcellularLocation>
        <location evidence="3">Membrane</location>
        <location evidence="3">Clathrin-coated pit</location>
    </subcellularLocation>
</comment>
<feature type="region of interest" description="Disordered" evidence="11">
    <location>
        <begin position="529"/>
        <end position="560"/>
    </location>
</feature>
<evidence type="ECO:0000256" key="4">
    <source>
        <dbReference type="ARBA" id="ARBA00008011"/>
    </source>
</evidence>
<feature type="domain" description="ENTH" evidence="12">
    <location>
        <begin position="14"/>
        <end position="152"/>
    </location>
</feature>
<dbReference type="InterPro" id="IPR014712">
    <property type="entry name" value="ANTH_dom_sf"/>
</dbReference>
<keyword evidence="6" id="KW-0333">Golgi apparatus</keyword>
<dbReference type="InterPro" id="IPR013809">
    <property type="entry name" value="ENTH"/>
</dbReference>
<dbReference type="PANTHER" id="PTHR22951">
    <property type="entry name" value="CLATHRIN ASSEMBLY PROTEIN"/>
    <property type="match status" value="1"/>
</dbReference>
<evidence type="ECO:0000313" key="13">
    <source>
        <dbReference type="EMBL" id="CAH1098947.1"/>
    </source>
</evidence>
<evidence type="ECO:0000313" key="14">
    <source>
        <dbReference type="Proteomes" id="UP001153636"/>
    </source>
</evidence>
<dbReference type="Pfam" id="PF07651">
    <property type="entry name" value="ANTH"/>
    <property type="match status" value="1"/>
</dbReference>
<dbReference type="InterPro" id="IPR045192">
    <property type="entry name" value="AP180-like"/>
</dbReference>
<sequence length="628" mass="68168">MAGQTINDRLLAAKHSIAGQGLAKSVCKATTEEMLGPKKKHLDYLIHCTNEPNVSIPQMANLLIERSQSTSWIVVYKALITTHHIMCYGNERFTQYLASSNVSFQLSNFVDKTGVQSAVGARTGYDMSPFIRRYAKYLNEKALSYRSVAFDFCKVKRGKEEGTLRTMNTENLLKTLPILQNQLDALLEFDCTANDLTNGVINMCFMLLFRDLIRLFACYNDGVINLLEKYFEMNKKQCREALDLYKKFLIRMDRVAEFLKVAENIGIDKGDIPDLTRAPNSLLDALEQHLASLEGNTPTAITTQKNVKSGVSALSNTSNAFGTAVDDSFKQAAVAEEEAALNHYRANIGSPTAASTNPFLSDEPTVKAEPILDLFSSGTGVPEPNKPVQSSNALDDLLSLGGNPFADFGAPTTSATDTFATTTTATDNNINSNMWGANGFAGGANVFQQQPTLQAQPFGNANDLSGFFNTNEPSVFDPLGDISATKSAQIVPQQAVAPQPAKAAPAKILTGDLESSLTSLVENLTMDSANRGSQWNSPKNQAKPASGGWQGQGQPMNAPGYRPVGQAMGQPMMGQQQMMGQPMIPTMGQPMQPMVNQFSIMQQPMMGSPKMNVAPPKQEVTFDPFGSL</sequence>
<evidence type="ECO:0000256" key="3">
    <source>
        <dbReference type="ARBA" id="ARBA00004600"/>
    </source>
</evidence>
<reference evidence="13" key="1">
    <citation type="submission" date="2022-01" db="EMBL/GenBank/DDBJ databases">
        <authorList>
            <person name="King R."/>
        </authorList>
    </citation>
    <scope>NUCLEOTIDE SEQUENCE</scope>
</reference>
<dbReference type="SUPFAM" id="SSF89009">
    <property type="entry name" value="GAT-like domain"/>
    <property type="match status" value="1"/>
</dbReference>
<dbReference type="EMBL" id="OV651813">
    <property type="protein sequence ID" value="CAH1098947.1"/>
    <property type="molecule type" value="Genomic_DNA"/>
</dbReference>
<dbReference type="SMART" id="SM00273">
    <property type="entry name" value="ENTH"/>
    <property type="match status" value="1"/>
</dbReference>
<evidence type="ECO:0000259" key="12">
    <source>
        <dbReference type="PROSITE" id="PS50942"/>
    </source>
</evidence>
<dbReference type="GO" id="GO:0098894">
    <property type="term" value="C:extrinsic component of presynaptic endocytic zone membrane"/>
    <property type="evidence" value="ECO:0007669"/>
    <property type="project" value="TreeGrafter"/>
</dbReference>
<organism evidence="13 14">
    <name type="scientific">Psylliodes chrysocephalus</name>
    <dbReference type="NCBI Taxonomy" id="3402493"/>
    <lineage>
        <taxon>Eukaryota</taxon>
        <taxon>Metazoa</taxon>
        <taxon>Ecdysozoa</taxon>
        <taxon>Arthropoda</taxon>
        <taxon>Hexapoda</taxon>
        <taxon>Insecta</taxon>
        <taxon>Pterygota</taxon>
        <taxon>Neoptera</taxon>
        <taxon>Endopterygota</taxon>
        <taxon>Coleoptera</taxon>
        <taxon>Polyphaga</taxon>
        <taxon>Cucujiformia</taxon>
        <taxon>Chrysomeloidea</taxon>
        <taxon>Chrysomelidae</taxon>
        <taxon>Galerucinae</taxon>
        <taxon>Alticini</taxon>
        <taxon>Psylliodes</taxon>
    </lineage>
</organism>
<dbReference type="Proteomes" id="UP001153636">
    <property type="component" value="Chromosome 1"/>
</dbReference>
<evidence type="ECO:0000256" key="6">
    <source>
        <dbReference type="ARBA" id="ARBA00023034"/>
    </source>
</evidence>
<evidence type="ECO:0000256" key="11">
    <source>
        <dbReference type="SAM" id="MobiDB-lite"/>
    </source>
</evidence>
<dbReference type="GO" id="GO:0008021">
    <property type="term" value="C:synaptic vesicle"/>
    <property type="evidence" value="ECO:0007669"/>
    <property type="project" value="TreeGrafter"/>
</dbReference>
<dbReference type="InterPro" id="IPR008942">
    <property type="entry name" value="ENTH_VHS"/>
</dbReference>
<dbReference type="GO" id="GO:0040011">
    <property type="term" value="P:locomotion"/>
    <property type="evidence" value="ECO:0007669"/>
    <property type="project" value="UniProtKB-ARBA"/>
</dbReference>
<evidence type="ECO:0000256" key="9">
    <source>
        <dbReference type="ARBA" id="ARBA00023329"/>
    </source>
</evidence>
<dbReference type="Gene3D" id="1.20.58.150">
    <property type="entry name" value="ANTH domain"/>
    <property type="match status" value="1"/>
</dbReference>
<keyword evidence="9" id="KW-0968">Cytoplasmic vesicle</keyword>
<dbReference type="GO" id="GO:0005794">
    <property type="term" value="C:Golgi apparatus"/>
    <property type="evidence" value="ECO:0007669"/>
    <property type="project" value="UniProtKB-SubCell"/>
</dbReference>
<dbReference type="GO" id="GO:0005546">
    <property type="term" value="F:phosphatidylinositol-4,5-bisphosphate binding"/>
    <property type="evidence" value="ECO:0007669"/>
    <property type="project" value="TreeGrafter"/>
</dbReference>
<dbReference type="InterPro" id="IPR011417">
    <property type="entry name" value="ANTH_dom"/>
</dbReference>
<gene>
    <name evidence="13" type="ORF">PSYICH_LOCUS865</name>
</gene>
<dbReference type="PANTHER" id="PTHR22951:SF5">
    <property type="entry name" value="PHOSPHATIDYLINOSITOL-BINDING CLATHRIN ASSEMBLY PROTEIN LAP"/>
    <property type="match status" value="1"/>
</dbReference>
<protein>
    <recommendedName>
        <fullName evidence="12">ENTH domain-containing protein</fullName>
    </recommendedName>
</protein>